<name>A0AAW2ZIB1_9EUKA</name>
<evidence type="ECO:0000256" key="6">
    <source>
        <dbReference type="SAM" id="Coils"/>
    </source>
</evidence>
<protein>
    <submittedName>
        <fullName evidence="9">Transcription initiation factor TFIID subunit 7</fullName>
    </submittedName>
</protein>
<evidence type="ECO:0000256" key="5">
    <source>
        <dbReference type="ARBA" id="ARBA00023242"/>
    </source>
</evidence>
<keyword evidence="3" id="KW-0805">Transcription regulation</keyword>
<feature type="compositionally biased region" description="Polar residues" evidence="7">
    <location>
        <begin position="1"/>
        <end position="19"/>
    </location>
</feature>
<accession>A0AAW2ZIB1</accession>
<gene>
    <name evidence="9" type="ORF">AKO1_013474</name>
</gene>
<feature type="compositionally biased region" description="Basic and acidic residues" evidence="7">
    <location>
        <begin position="253"/>
        <end position="266"/>
    </location>
</feature>
<comment type="caution">
    <text evidence="9">The sequence shown here is derived from an EMBL/GenBank/DDBJ whole genome shotgun (WGS) entry which is preliminary data.</text>
</comment>
<dbReference type="GO" id="GO:0051123">
    <property type="term" value="P:RNA polymerase II preinitiation complex assembly"/>
    <property type="evidence" value="ECO:0007669"/>
    <property type="project" value="TreeGrafter"/>
</dbReference>
<feature type="region of interest" description="Disordered" evidence="7">
    <location>
        <begin position="429"/>
        <end position="490"/>
    </location>
</feature>
<sequence>MDNNAIISNSIPTGTPPTHSSGSKKKSSRSSKSNGQKPPSKKSSSKVTIPASAVTFQTPTQPSSSKSRRKKDTSDYDQTFEEKQFILRVPTYLAERIHDIIKEPEQKKSKKDDGKEKRVDLDMDLVFGDHPDILEFFKAGVRPKLPEEPAPVPPPTDKKMKKQLRLERAEKLRKLMDESGYLTDVEYGLNENRAGRFRLKDQTYPCLLVDLPTLVEAYKSVDCMTYYKAGDVSQMILVKDPLEMDKEIHHMQDEKMERIKKEDEKARRRNKKKRKKKKRFQSLPRMFQLEDGLTPSMAGVLKHFERQRLNITKKDIEKMVDEFNKMMEDEDPENIQIEVIEEDIKEDDSSSDDESSSDEEDEEDDEDANNHDSADSDFEQDQLMAAMNEVTPSPMYSPSVAHTPIASAPYSASQRVNMNNINNSIMSDQSLSEMSSGEDDDDAQSLDGNNNANNTSSNSIGFLNNSQQLTDQSMNSDEDDDEDEQDLEDEEDELMNHFNQAPSSSSNAGALQMEKNGIEAEVVKLGQNLVNLHGLLTKAPNELLKQRWASQAKDLEQQIAVKTNRIREIESQMQQQALELPPF</sequence>
<evidence type="ECO:0000256" key="1">
    <source>
        <dbReference type="ARBA" id="ARBA00004123"/>
    </source>
</evidence>
<feature type="compositionally biased region" description="Acidic residues" evidence="7">
    <location>
        <begin position="341"/>
        <end position="367"/>
    </location>
</feature>
<evidence type="ECO:0000313" key="10">
    <source>
        <dbReference type="Proteomes" id="UP001431209"/>
    </source>
</evidence>
<dbReference type="Pfam" id="PF04658">
    <property type="entry name" value="TAFII55_N"/>
    <property type="match status" value="1"/>
</dbReference>
<evidence type="ECO:0000256" key="7">
    <source>
        <dbReference type="SAM" id="MobiDB-lite"/>
    </source>
</evidence>
<comment type="subcellular location">
    <subcellularLocation>
        <location evidence="1">Nucleus</location>
    </subcellularLocation>
</comment>
<feature type="domain" description="TAFII55 protein conserved region" evidence="8">
    <location>
        <begin position="81"/>
        <end position="334"/>
    </location>
</feature>
<reference evidence="9 10" key="1">
    <citation type="submission" date="2024-03" db="EMBL/GenBank/DDBJ databases">
        <title>The Acrasis kona genome and developmental transcriptomes reveal deep origins of eukaryotic multicellular pathways.</title>
        <authorList>
            <person name="Sheikh S."/>
            <person name="Fu C.-J."/>
            <person name="Brown M.W."/>
            <person name="Baldauf S.L."/>
        </authorList>
    </citation>
    <scope>NUCLEOTIDE SEQUENCE [LARGE SCALE GENOMIC DNA]</scope>
    <source>
        <strain evidence="9 10">ATCC MYA-3509</strain>
    </source>
</reference>
<keyword evidence="4" id="KW-0804">Transcription</keyword>
<feature type="region of interest" description="Disordered" evidence="7">
    <location>
        <begin position="1"/>
        <end position="80"/>
    </location>
</feature>
<keyword evidence="6" id="KW-0175">Coiled coil</keyword>
<feature type="region of interest" description="Disordered" evidence="7">
    <location>
        <begin position="253"/>
        <end position="280"/>
    </location>
</feature>
<evidence type="ECO:0000256" key="2">
    <source>
        <dbReference type="ARBA" id="ARBA00009368"/>
    </source>
</evidence>
<organism evidence="9 10">
    <name type="scientific">Acrasis kona</name>
    <dbReference type="NCBI Taxonomy" id="1008807"/>
    <lineage>
        <taxon>Eukaryota</taxon>
        <taxon>Discoba</taxon>
        <taxon>Heterolobosea</taxon>
        <taxon>Tetramitia</taxon>
        <taxon>Eutetramitia</taxon>
        <taxon>Acrasidae</taxon>
        <taxon>Acrasis</taxon>
    </lineage>
</organism>
<feature type="compositionally biased region" description="Low complexity" evidence="7">
    <location>
        <begin position="449"/>
        <end position="459"/>
    </location>
</feature>
<proteinExistence type="inferred from homology"/>
<dbReference type="GO" id="GO:0016251">
    <property type="term" value="F:RNA polymerase II general transcription initiation factor activity"/>
    <property type="evidence" value="ECO:0007669"/>
    <property type="project" value="TreeGrafter"/>
</dbReference>
<feature type="region of interest" description="Disordered" evidence="7">
    <location>
        <begin position="341"/>
        <end position="375"/>
    </location>
</feature>
<feature type="compositionally biased region" description="Polar residues" evidence="7">
    <location>
        <begin position="460"/>
        <end position="470"/>
    </location>
</feature>
<feature type="coiled-coil region" evidence="6">
    <location>
        <begin position="545"/>
        <end position="572"/>
    </location>
</feature>
<keyword evidence="5" id="KW-0539">Nucleus</keyword>
<evidence type="ECO:0000256" key="3">
    <source>
        <dbReference type="ARBA" id="ARBA00023015"/>
    </source>
</evidence>
<feature type="compositionally biased region" description="Acidic residues" evidence="7">
    <location>
        <begin position="476"/>
        <end position="490"/>
    </location>
</feature>
<dbReference type="AlphaFoldDB" id="A0AAW2ZIB1"/>
<dbReference type="EMBL" id="JAOPGA020001508">
    <property type="protein sequence ID" value="KAL0489042.1"/>
    <property type="molecule type" value="Genomic_DNA"/>
</dbReference>
<dbReference type="Proteomes" id="UP001431209">
    <property type="component" value="Unassembled WGS sequence"/>
</dbReference>
<dbReference type="PANTHER" id="PTHR12228">
    <property type="entry name" value="TRANSCRIPTION INITIATION FACTOR TFIID 55 KD SUBUNIT-RELATED"/>
    <property type="match status" value="1"/>
</dbReference>
<evidence type="ECO:0000313" key="9">
    <source>
        <dbReference type="EMBL" id="KAL0489042.1"/>
    </source>
</evidence>
<evidence type="ECO:0000256" key="4">
    <source>
        <dbReference type="ARBA" id="ARBA00023163"/>
    </source>
</evidence>
<feature type="compositionally biased region" description="Basic residues" evidence="7">
    <location>
        <begin position="267"/>
        <end position="280"/>
    </location>
</feature>
<comment type="similarity">
    <text evidence="2">Belongs to the TAF7 family.</text>
</comment>
<dbReference type="CDD" id="cd08047">
    <property type="entry name" value="TAF7"/>
    <property type="match status" value="1"/>
</dbReference>
<dbReference type="SMART" id="SM01370">
    <property type="entry name" value="TAFII55_N"/>
    <property type="match status" value="1"/>
</dbReference>
<keyword evidence="10" id="KW-1185">Reference proteome</keyword>
<evidence type="ECO:0000259" key="8">
    <source>
        <dbReference type="SMART" id="SM01370"/>
    </source>
</evidence>
<dbReference type="InterPro" id="IPR037817">
    <property type="entry name" value="TAF7"/>
</dbReference>
<dbReference type="PANTHER" id="PTHR12228:SF0">
    <property type="entry name" value="TATA-BOX BINDING PROTEIN ASSOCIATED FACTOR 7"/>
    <property type="match status" value="1"/>
</dbReference>
<dbReference type="InterPro" id="IPR006751">
    <property type="entry name" value="TAFII55_prot_cons_reg"/>
</dbReference>
<dbReference type="GO" id="GO:0005669">
    <property type="term" value="C:transcription factor TFIID complex"/>
    <property type="evidence" value="ECO:0007669"/>
    <property type="project" value="InterPro"/>
</dbReference>